<evidence type="ECO:0000313" key="3">
    <source>
        <dbReference type="Proteomes" id="UP000295399"/>
    </source>
</evidence>
<protein>
    <recommendedName>
        <fullName evidence="4">Motility protein B-like N-terminal domain-containing protein</fullName>
    </recommendedName>
</protein>
<dbReference type="EMBL" id="SLXO01000001">
    <property type="protein sequence ID" value="TCP38568.1"/>
    <property type="molecule type" value="Genomic_DNA"/>
</dbReference>
<evidence type="ECO:0000256" key="1">
    <source>
        <dbReference type="SAM" id="Phobius"/>
    </source>
</evidence>
<gene>
    <name evidence="2" type="ORF">EV659_101475</name>
</gene>
<keyword evidence="1" id="KW-1133">Transmembrane helix</keyword>
<dbReference type="Proteomes" id="UP000295399">
    <property type="component" value="Unassembled WGS sequence"/>
</dbReference>
<dbReference type="RefSeq" id="WP_132707079.1">
    <property type="nucleotide sequence ID" value="NZ_JACIGF010000001.1"/>
</dbReference>
<keyword evidence="3" id="KW-1185">Reference proteome</keyword>
<evidence type="ECO:0008006" key="4">
    <source>
        <dbReference type="Google" id="ProtNLM"/>
    </source>
</evidence>
<keyword evidence="1" id="KW-0812">Transmembrane</keyword>
<organism evidence="2 3">
    <name type="scientific">Rhodothalassium salexigens DSM 2132</name>
    <dbReference type="NCBI Taxonomy" id="1188247"/>
    <lineage>
        <taxon>Bacteria</taxon>
        <taxon>Pseudomonadati</taxon>
        <taxon>Pseudomonadota</taxon>
        <taxon>Alphaproteobacteria</taxon>
        <taxon>Rhodothalassiales</taxon>
        <taxon>Rhodothalassiaceae</taxon>
        <taxon>Rhodothalassium</taxon>
    </lineage>
</organism>
<dbReference type="AlphaFoldDB" id="A0A4R2PU46"/>
<evidence type="ECO:0000313" key="2">
    <source>
        <dbReference type="EMBL" id="TCP38568.1"/>
    </source>
</evidence>
<proteinExistence type="predicted"/>
<keyword evidence="1" id="KW-0472">Membrane</keyword>
<comment type="caution">
    <text evidence="2">The sequence shown here is derived from an EMBL/GenBank/DDBJ whole genome shotgun (WGS) entry which is preliminary data.</text>
</comment>
<sequence length="230" mass="24563">MGNDRSSRSWSASVDTLLPIFISLYLVLIALFFVLNRYADIEAVRQSQALESVSATFSRFALPRPSERDDDRDTGTFDSDPSYLAAAADLMSKALPVAEARGGPQTDQLTIIVPTEALFDSGRVTVRRDRRPVLDSLAALAARAPSGTRRDMRIYLGSGTTHLQPQPEGAGRIALLRSGALARALAETGFPAGGYGIGLTPGRADQAAFVFLSRPELGSRLGPEARGGGR</sequence>
<feature type="transmembrane region" description="Helical" evidence="1">
    <location>
        <begin position="16"/>
        <end position="35"/>
    </location>
</feature>
<dbReference type="InParanoid" id="A0A4R2PU46"/>
<accession>A0A4R2PU46</accession>
<name>A0A4R2PU46_RHOSA</name>
<reference evidence="2 3" key="1">
    <citation type="submission" date="2019-03" db="EMBL/GenBank/DDBJ databases">
        <title>Genomic Encyclopedia of Type Strains, Phase IV (KMG-IV): sequencing the most valuable type-strain genomes for metagenomic binning, comparative biology and taxonomic classification.</title>
        <authorList>
            <person name="Goeker M."/>
        </authorList>
    </citation>
    <scope>NUCLEOTIDE SEQUENCE [LARGE SCALE GENOMIC DNA]</scope>
    <source>
        <strain evidence="2 3">DSM 2132</strain>
    </source>
</reference>